<dbReference type="Proteomes" id="UP000886005">
    <property type="component" value="Unassembled WGS sequence"/>
</dbReference>
<dbReference type="EMBL" id="DRLD01000165">
    <property type="protein sequence ID" value="HED10233.1"/>
    <property type="molecule type" value="Genomic_DNA"/>
</dbReference>
<protein>
    <submittedName>
        <fullName evidence="2">CHAD domain-containing protein</fullName>
    </submittedName>
</protein>
<dbReference type="PANTHER" id="PTHR39339">
    <property type="entry name" value="SLR1444 PROTEIN"/>
    <property type="match status" value="1"/>
</dbReference>
<dbReference type="InterPro" id="IPR007899">
    <property type="entry name" value="CHAD_dom"/>
</dbReference>
<evidence type="ECO:0000259" key="1">
    <source>
        <dbReference type="PROSITE" id="PS51708"/>
    </source>
</evidence>
<evidence type="ECO:0000313" key="2">
    <source>
        <dbReference type="EMBL" id="HED10233.1"/>
    </source>
</evidence>
<name>A0A7V1LLL6_CALAY</name>
<dbReference type="PANTHER" id="PTHR39339:SF1">
    <property type="entry name" value="CHAD DOMAIN-CONTAINING PROTEIN"/>
    <property type="match status" value="1"/>
</dbReference>
<dbReference type="InterPro" id="IPR038186">
    <property type="entry name" value="CHAD_dom_sf"/>
</dbReference>
<sequence length="541" mass="62445">MIRKQTTINKILRKLPTGPRWNIIIIWRPGRKKGSMNTEWPAVLLFKTAADKAKLEKKIPSAYRFRWFHAETAHIRFWDTFDRRLEKKKYTLYSSDHIFTLYHTEDSGREWGVSLKKTGDTPLLAGAFPDGNFCRELAAVAGIRAVLPSPEIVKHSSAFSILNEDQKTIARASWMVLSVKEADISATAVVIQPLRGYESETEYLIRRLPPSACHQSVEGMLTSLLPAHEPYISRPRLEFDVNEGMAPALRKILIAHFKVMRQNERGLLGNWDTEFLHDFRVAGRRMRSALSLIKPILHPGAKQEQVLTLKRLGRFTGPVRDLDVYLLARADFEKMIPAEMAGQGFRKFFGRLTADHRRKFLALKAFLESREYQDILNTWDGYLKSWEKHVINDPDLREMAASLLKKHFKKILKDGGRLKPSSPDEQFHDLRIETKKLRYLLEFFSTLYPQDTIQNTVRQLKTFQDNLGAFNDYSVQIEMLRGFLQSAEKKNDQDQVKTLSALIAVSYQGKEVLKKEYHAIYKAFSGERNRLLYQQLFGGGV</sequence>
<dbReference type="Pfam" id="PF05235">
    <property type="entry name" value="CHAD"/>
    <property type="match status" value="1"/>
</dbReference>
<dbReference type="AlphaFoldDB" id="A0A7V1LLL6"/>
<proteinExistence type="predicted"/>
<reference evidence="2" key="1">
    <citation type="journal article" date="2020" name="mSystems">
        <title>Genome- and Community-Level Interaction Insights into Carbon Utilization and Element Cycling Functions of Hydrothermarchaeota in Hydrothermal Sediment.</title>
        <authorList>
            <person name="Zhou Z."/>
            <person name="Liu Y."/>
            <person name="Xu W."/>
            <person name="Pan J."/>
            <person name="Luo Z.H."/>
            <person name="Li M."/>
        </authorList>
    </citation>
    <scope>NUCLEOTIDE SEQUENCE [LARGE SCALE GENOMIC DNA]</scope>
    <source>
        <strain evidence="2">HyVt-456</strain>
    </source>
</reference>
<dbReference type="Gene3D" id="1.40.20.10">
    <property type="entry name" value="CHAD domain"/>
    <property type="match status" value="1"/>
</dbReference>
<organism evidence="2">
    <name type="scientific">Caldithrix abyssi</name>
    <dbReference type="NCBI Taxonomy" id="187145"/>
    <lineage>
        <taxon>Bacteria</taxon>
        <taxon>Pseudomonadati</taxon>
        <taxon>Calditrichota</taxon>
        <taxon>Calditrichia</taxon>
        <taxon>Calditrichales</taxon>
        <taxon>Calditrichaceae</taxon>
        <taxon>Caldithrix</taxon>
    </lineage>
</organism>
<dbReference type="PROSITE" id="PS51708">
    <property type="entry name" value="CHAD"/>
    <property type="match status" value="1"/>
</dbReference>
<comment type="caution">
    <text evidence="2">The sequence shown here is derived from an EMBL/GenBank/DDBJ whole genome shotgun (WGS) entry which is preliminary data.</text>
</comment>
<dbReference type="SMART" id="SM00880">
    <property type="entry name" value="CHAD"/>
    <property type="match status" value="1"/>
</dbReference>
<feature type="domain" description="CHAD" evidence="1">
    <location>
        <begin position="242"/>
        <end position="541"/>
    </location>
</feature>
<gene>
    <name evidence="2" type="ORF">ENJ10_06065</name>
</gene>
<accession>A0A7V1LLL6</accession>